<dbReference type="Proteomes" id="UP001279734">
    <property type="component" value="Unassembled WGS sequence"/>
</dbReference>
<dbReference type="EMBL" id="BSYO01000034">
    <property type="protein sequence ID" value="GMH28299.1"/>
    <property type="molecule type" value="Genomic_DNA"/>
</dbReference>
<accession>A0AAD3TFN4</accession>
<dbReference type="AlphaFoldDB" id="A0AAD3TFN4"/>
<name>A0AAD3TFN4_NEPGR</name>
<evidence type="ECO:0000313" key="3">
    <source>
        <dbReference type="Proteomes" id="UP001279734"/>
    </source>
</evidence>
<feature type="region of interest" description="Disordered" evidence="1">
    <location>
        <begin position="182"/>
        <end position="244"/>
    </location>
</feature>
<keyword evidence="3" id="KW-1185">Reference proteome</keyword>
<proteinExistence type="predicted"/>
<feature type="region of interest" description="Disordered" evidence="1">
    <location>
        <begin position="1"/>
        <end position="22"/>
    </location>
</feature>
<evidence type="ECO:0000313" key="2">
    <source>
        <dbReference type="EMBL" id="GMH28299.1"/>
    </source>
</evidence>
<feature type="region of interest" description="Disordered" evidence="1">
    <location>
        <begin position="89"/>
        <end position="112"/>
    </location>
</feature>
<evidence type="ECO:0000256" key="1">
    <source>
        <dbReference type="SAM" id="MobiDB-lite"/>
    </source>
</evidence>
<reference evidence="2" key="1">
    <citation type="submission" date="2023-05" db="EMBL/GenBank/DDBJ databases">
        <title>Nepenthes gracilis genome sequencing.</title>
        <authorList>
            <person name="Fukushima K."/>
        </authorList>
    </citation>
    <scope>NUCLEOTIDE SEQUENCE</scope>
    <source>
        <strain evidence="2">SING2019-196</strain>
    </source>
</reference>
<organism evidence="2 3">
    <name type="scientific">Nepenthes gracilis</name>
    <name type="common">Slender pitcher plant</name>
    <dbReference type="NCBI Taxonomy" id="150966"/>
    <lineage>
        <taxon>Eukaryota</taxon>
        <taxon>Viridiplantae</taxon>
        <taxon>Streptophyta</taxon>
        <taxon>Embryophyta</taxon>
        <taxon>Tracheophyta</taxon>
        <taxon>Spermatophyta</taxon>
        <taxon>Magnoliopsida</taxon>
        <taxon>eudicotyledons</taxon>
        <taxon>Gunneridae</taxon>
        <taxon>Pentapetalae</taxon>
        <taxon>Caryophyllales</taxon>
        <taxon>Nepenthaceae</taxon>
        <taxon>Nepenthes</taxon>
    </lineage>
</organism>
<protein>
    <submittedName>
        <fullName evidence="2">Uncharacterized protein</fullName>
    </submittedName>
</protein>
<comment type="caution">
    <text evidence="2">The sequence shown here is derived from an EMBL/GenBank/DDBJ whole genome shotgun (WGS) entry which is preliminary data.</text>
</comment>
<sequence length="244" mass="26339">MAGVPGAPASLPFTQYPPSSTPASLPLLKGPLPLKVPVFPLDSKSLLPLPLPCPSANLVTSPSFLTPSVDVDSFSKMFLKDTLDVNGMPGHEKVADLPQEGGSRPTSSKSAIEPTAYHSTWTAIVRKRGVYPNSELKFYPPPSVDGEIDVALPTKIRLTPRMTSTNKEESYVEVEVEYQWKSSKSSSGRKSGHNAAQCKNMMEFRPTGRIVDSPHSKLVQPSSKRNKPKGFQQSPQGAASVVLI</sequence>
<gene>
    <name evidence="2" type="ORF">Nepgr_030142</name>
</gene>